<evidence type="ECO:0000313" key="2">
    <source>
        <dbReference type="Proteomes" id="UP001597227"/>
    </source>
</evidence>
<comment type="caution">
    <text evidence="1">The sequence shown here is derived from an EMBL/GenBank/DDBJ whole genome shotgun (WGS) entry which is preliminary data.</text>
</comment>
<organism evidence="1 2">
    <name type="scientific">Fredinandcohnia salidurans</name>
    <dbReference type="NCBI Taxonomy" id="2595041"/>
    <lineage>
        <taxon>Bacteria</taxon>
        <taxon>Bacillati</taxon>
        <taxon>Bacillota</taxon>
        <taxon>Bacilli</taxon>
        <taxon>Bacillales</taxon>
        <taxon>Bacillaceae</taxon>
        <taxon>Fredinandcohnia</taxon>
    </lineage>
</organism>
<protein>
    <submittedName>
        <fullName evidence="1">Uncharacterized protein</fullName>
    </submittedName>
</protein>
<gene>
    <name evidence="1" type="ORF">ACFSFW_06165</name>
</gene>
<dbReference type="RefSeq" id="WP_388036161.1">
    <property type="nucleotide sequence ID" value="NZ_JBHUEK010000008.1"/>
</dbReference>
<evidence type="ECO:0000313" key="1">
    <source>
        <dbReference type="EMBL" id="MFD1778247.1"/>
    </source>
</evidence>
<proteinExistence type="predicted"/>
<name>A0ABW4MJN8_9BACI</name>
<keyword evidence="2" id="KW-1185">Reference proteome</keyword>
<dbReference type="EMBL" id="JBHUEK010000008">
    <property type="protein sequence ID" value="MFD1778247.1"/>
    <property type="molecule type" value="Genomic_DNA"/>
</dbReference>
<reference evidence="2" key="1">
    <citation type="journal article" date="2019" name="Int. J. Syst. Evol. Microbiol.">
        <title>The Global Catalogue of Microorganisms (GCM) 10K type strain sequencing project: providing services to taxonomists for standard genome sequencing and annotation.</title>
        <authorList>
            <consortium name="The Broad Institute Genomics Platform"/>
            <consortium name="The Broad Institute Genome Sequencing Center for Infectious Disease"/>
            <person name="Wu L."/>
            <person name="Ma J."/>
        </authorList>
    </citation>
    <scope>NUCLEOTIDE SEQUENCE [LARGE SCALE GENOMIC DNA]</scope>
    <source>
        <strain evidence="2">CCUG 15531</strain>
    </source>
</reference>
<sequence length="238" mass="27125">MGYKHKDRDRDTERVCILTRKIYDWITRQIDVNLSFTNNLPVKFKCNGQSERTLEELCTFLEQFDTVSVNCFLSDSMGNPIDTGFQEDNQVMVQEIGQRQPVTVTLPNGDQVTLQRVKTLIRGFIGVEILDDMDNVVCMTKTPIPFVTTQTFLLCAPEGTDLNVHVSLAECDATLICEEDIQQLDINLTLCLEVQTEADVKLEIEARHCQPREEILEEIVLCPTEKFPPQCPEVFPAH</sequence>
<accession>A0ABW4MJN8</accession>
<dbReference type="Proteomes" id="UP001597227">
    <property type="component" value="Unassembled WGS sequence"/>
</dbReference>